<evidence type="ECO:0000313" key="4">
    <source>
        <dbReference type="Proteomes" id="UP000093000"/>
    </source>
</evidence>
<reference evidence="3 4" key="1">
    <citation type="submission" date="2016-03" db="EMBL/GenBank/DDBJ databases">
        <title>Choanephora cucurbitarum.</title>
        <authorList>
            <person name="Min B."/>
            <person name="Park H."/>
            <person name="Park J.-H."/>
            <person name="Shin H.-D."/>
            <person name="Choi I.-G."/>
        </authorList>
    </citation>
    <scope>NUCLEOTIDE SEQUENCE [LARGE SCALE GENOMIC DNA]</scope>
    <source>
        <strain evidence="3 4">KUS-F28377</strain>
    </source>
</reference>
<keyword evidence="1" id="KW-0812">Transmembrane</keyword>
<keyword evidence="1" id="KW-0472">Membrane</keyword>
<feature type="transmembrane region" description="Helical" evidence="1">
    <location>
        <begin position="465"/>
        <end position="486"/>
    </location>
</feature>
<evidence type="ECO:0000313" key="3">
    <source>
        <dbReference type="EMBL" id="OBZ91003.1"/>
    </source>
</evidence>
<keyword evidence="1" id="KW-1133">Transmembrane helix</keyword>
<dbReference type="EMBL" id="LUGH01000025">
    <property type="protein sequence ID" value="OBZ91003.1"/>
    <property type="molecule type" value="Genomic_DNA"/>
</dbReference>
<gene>
    <name evidence="3" type="ORF">A0J61_00954</name>
</gene>
<keyword evidence="4" id="KW-1185">Reference proteome</keyword>
<dbReference type="InParanoid" id="A0A1C7NPD7"/>
<dbReference type="OrthoDB" id="73465at2759"/>
<protein>
    <submittedName>
        <fullName evidence="3">Uncharacterized protein PB7E8.01</fullName>
    </submittedName>
</protein>
<proteinExistence type="predicted"/>
<dbReference type="AlphaFoldDB" id="A0A1C7NPD7"/>
<feature type="signal peptide" evidence="2">
    <location>
        <begin position="1"/>
        <end position="19"/>
    </location>
</feature>
<accession>A0A1C7NPD7</accession>
<organism evidence="3 4">
    <name type="scientific">Choanephora cucurbitarum</name>
    <dbReference type="NCBI Taxonomy" id="101091"/>
    <lineage>
        <taxon>Eukaryota</taxon>
        <taxon>Fungi</taxon>
        <taxon>Fungi incertae sedis</taxon>
        <taxon>Mucoromycota</taxon>
        <taxon>Mucoromycotina</taxon>
        <taxon>Mucoromycetes</taxon>
        <taxon>Mucorales</taxon>
        <taxon>Mucorineae</taxon>
        <taxon>Choanephoraceae</taxon>
        <taxon>Choanephoroideae</taxon>
        <taxon>Choanephora</taxon>
    </lineage>
</organism>
<evidence type="ECO:0000256" key="2">
    <source>
        <dbReference type="SAM" id="SignalP"/>
    </source>
</evidence>
<dbReference type="Proteomes" id="UP000093000">
    <property type="component" value="Unassembled WGS sequence"/>
</dbReference>
<keyword evidence="2" id="KW-0732">Signal</keyword>
<evidence type="ECO:0000256" key="1">
    <source>
        <dbReference type="SAM" id="Phobius"/>
    </source>
</evidence>
<name>A0A1C7NPD7_9FUNG</name>
<dbReference type="STRING" id="101091.A0A1C7NPD7"/>
<sequence length="487" mass="54469">MIHFLLIYVFGTLSSNVSALPHNTSLCLDSNYESFVNTSIDTHKWNACRWSHQDALFNQGNPYFRFAQLGHDSAQKEIPVSARFDITFRCQNVSEDICRKAENAFQKAGQIISDVVLFREPVRVNATLVSFCAVGNECGKKMMTLGGSSPARAMPLLSNDGLLRLYPQALVKQFGLADHPAYASYDILSVFNADAPFWFEDDGIPINPNEADFTFVVLHEFMHGLGFYSGWNQYISSNALTPDPSPFLANQLLSLMNPITNIVHPSQFLESAMDKLIGVLNHDDDKIRTSSHPMISDLTRHLNRIQASSLAELTASSDFLVAKDMYRHSVTRGSLGVFFSPDEEPLLLETGLDPFQPGSSISHVSFERYTNTPDFLMRFMQDRGLSLTSAIERGGGRGPIGPQLLRVLEQLGYSTTRNPQVIPPLLIFQNDINMSIKESARTSGGLRQHTNQLDTKESSAYKIQLTISSVFLLVFSLVIQYLHLYFF</sequence>
<comment type="caution">
    <text evidence="3">The sequence shown here is derived from an EMBL/GenBank/DDBJ whole genome shotgun (WGS) entry which is preliminary data.</text>
</comment>
<feature type="chain" id="PRO_5008889814" evidence="2">
    <location>
        <begin position="20"/>
        <end position="487"/>
    </location>
</feature>